<evidence type="ECO:0000313" key="2">
    <source>
        <dbReference type="EMBL" id="CAF3038374.1"/>
    </source>
</evidence>
<accession>A0A7R8D5S4</accession>
<proteinExistence type="predicted"/>
<evidence type="ECO:0000313" key="3">
    <source>
        <dbReference type="Proteomes" id="UP000675881"/>
    </source>
</evidence>
<protein>
    <submittedName>
        <fullName evidence="2">(salmon louse) hypothetical protein</fullName>
    </submittedName>
</protein>
<sequence>MCKLSNVIDGEMRLSGVSKTLIKRISENSTIWILMYAYDFHKIIAIYNGTKSYPWGLNTWFFQEGRTYEQIPLKITKCGENQFSCNELKCIPLSSVCNDLKDCADAEDEKECTTIETLAYSKDFPPHTLENKKGTIPVHIQFHLISINKIDEPSGELEIRYFIQLHWKDPRIKFYHLVNDTERILTNEEKNYIWIPPLLFDNVAKSQYKFIEDHHITISARKEKYTIGSPNSVSFLSEKLNFNGMDALTILTLSFPPDRFDFITMTTLTIMIVMINLYQTLYSYLPLTGYNKMIDYWFIFSLAMPFVVFINESDH</sequence>
<keyword evidence="3" id="KW-1185">Reference proteome</keyword>
<evidence type="ECO:0000259" key="1">
    <source>
        <dbReference type="Pfam" id="PF02931"/>
    </source>
</evidence>
<dbReference type="SMART" id="SM00192">
    <property type="entry name" value="LDLa"/>
    <property type="match status" value="1"/>
</dbReference>
<feature type="domain" description="Neurotransmitter-gated ion-channel ligand-binding" evidence="1">
    <location>
        <begin position="120"/>
        <end position="211"/>
    </location>
</feature>
<dbReference type="InterPro" id="IPR023415">
    <property type="entry name" value="LDLR_class-A_CS"/>
</dbReference>
<dbReference type="InterPro" id="IPR036734">
    <property type="entry name" value="Neur_chan_lig-bd_sf"/>
</dbReference>
<dbReference type="Gene3D" id="2.70.170.10">
    <property type="entry name" value="Neurotransmitter-gated ion-channel ligand-binding domain"/>
    <property type="match status" value="1"/>
</dbReference>
<dbReference type="PROSITE" id="PS01209">
    <property type="entry name" value="LDLRA_1"/>
    <property type="match status" value="1"/>
</dbReference>
<dbReference type="SUPFAM" id="SSF63712">
    <property type="entry name" value="Nicotinic receptor ligand binding domain-like"/>
    <property type="match status" value="1"/>
</dbReference>
<reference evidence="2" key="1">
    <citation type="submission" date="2021-02" db="EMBL/GenBank/DDBJ databases">
        <authorList>
            <person name="Bekaert M."/>
        </authorList>
    </citation>
    <scope>NUCLEOTIDE SEQUENCE</scope>
    <source>
        <strain evidence="2">IoA-00</strain>
    </source>
</reference>
<dbReference type="InterPro" id="IPR006202">
    <property type="entry name" value="Neur_chan_lig-bd"/>
</dbReference>
<dbReference type="PROSITE" id="PS50068">
    <property type="entry name" value="LDLRA_2"/>
    <property type="match status" value="1"/>
</dbReference>
<dbReference type="InterPro" id="IPR036055">
    <property type="entry name" value="LDL_receptor-like_sf"/>
</dbReference>
<name>A0A7R8D5S4_LEPSM</name>
<gene>
    <name evidence="2" type="ORF">LSAA_14714</name>
</gene>
<dbReference type="InterPro" id="IPR002172">
    <property type="entry name" value="LDrepeatLR_classA_rpt"/>
</dbReference>
<dbReference type="SUPFAM" id="SSF57424">
    <property type="entry name" value="LDL receptor-like module"/>
    <property type="match status" value="1"/>
</dbReference>
<dbReference type="EMBL" id="HG994588">
    <property type="protein sequence ID" value="CAF3038374.1"/>
    <property type="molecule type" value="Genomic_DNA"/>
</dbReference>
<dbReference type="GO" id="GO:0016020">
    <property type="term" value="C:membrane"/>
    <property type="evidence" value="ECO:0007669"/>
    <property type="project" value="InterPro"/>
</dbReference>
<dbReference type="Proteomes" id="UP000675881">
    <property type="component" value="Chromosome 9"/>
</dbReference>
<dbReference type="Gene3D" id="4.10.400.10">
    <property type="entry name" value="Low-density Lipoprotein Receptor"/>
    <property type="match status" value="1"/>
</dbReference>
<dbReference type="Pfam" id="PF00057">
    <property type="entry name" value="Ldl_recept_a"/>
    <property type="match status" value="1"/>
</dbReference>
<dbReference type="GO" id="GO:0005230">
    <property type="term" value="F:extracellular ligand-gated monoatomic ion channel activity"/>
    <property type="evidence" value="ECO:0007669"/>
    <property type="project" value="InterPro"/>
</dbReference>
<organism evidence="2 3">
    <name type="scientific">Lepeophtheirus salmonis</name>
    <name type="common">Salmon louse</name>
    <name type="synonym">Caligus salmonis</name>
    <dbReference type="NCBI Taxonomy" id="72036"/>
    <lineage>
        <taxon>Eukaryota</taxon>
        <taxon>Metazoa</taxon>
        <taxon>Ecdysozoa</taxon>
        <taxon>Arthropoda</taxon>
        <taxon>Crustacea</taxon>
        <taxon>Multicrustacea</taxon>
        <taxon>Hexanauplia</taxon>
        <taxon>Copepoda</taxon>
        <taxon>Siphonostomatoida</taxon>
        <taxon>Caligidae</taxon>
        <taxon>Lepeophtheirus</taxon>
    </lineage>
</organism>
<dbReference type="AlphaFoldDB" id="A0A7R8D5S4"/>
<dbReference type="Pfam" id="PF02931">
    <property type="entry name" value="Neur_chan_LBD"/>
    <property type="match status" value="1"/>
</dbReference>
<dbReference type="CDD" id="cd00112">
    <property type="entry name" value="LDLa"/>
    <property type="match status" value="1"/>
</dbReference>
<dbReference type="OrthoDB" id="2019384at2759"/>